<keyword evidence="3" id="KW-1185">Reference proteome</keyword>
<gene>
    <name evidence="2" type="ORF">C5L31_001645</name>
</gene>
<dbReference type="Proteomes" id="UP000294854">
    <property type="component" value="Unassembled WGS sequence"/>
</dbReference>
<sequence length="335" mass="38039">MNQKEIIDKFQKSSMYQKLSDNQQKFTERVLTSFLAANEHALSKWTPNDVTEILTGEFATNLNEPHNFYVAVTPILSSFFKFAETESTITDGKAFIEAAKGARDEMLNLSSTNSKKPAKTSKKAEKPDTTKVVAEDIDVNPAQVGDEVDNWLDEIHKVPVVSNLTAADLHYFDVIVDSVSELMILGMKREPDTWDTGLLAEVMFRRFVPILEEDEKTSALFEIVPFGLSELIKHLARTNALTNDQELLAWVREHHDGLTSLYDKKFDNFYTNLTQAMKQAGVDTTNRDQVNAFTQYYLSQNGEEGKQLYAGKTKKSKAGQQLAFRKKGRRKKKRH</sequence>
<evidence type="ECO:0000313" key="2">
    <source>
        <dbReference type="EMBL" id="TDG78619.1"/>
    </source>
</evidence>
<protein>
    <submittedName>
        <fullName evidence="2">Uncharacterized protein</fullName>
    </submittedName>
</protein>
<comment type="caution">
    <text evidence="2">The sequence shown here is derived from an EMBL/GenBank/DDBJ whole genome shotgun (WGS) entry which is preliminary data.</text>
</comment>
<dbReference type="EMBL" id="PUFO01000034">
    <property type="protein sequence ID" value="TDG78619.1"/>
    <property type="molecule type" value="Genomic_DNA"/>
</dbReference>
<organism evidence="2 3">
    <name type="scientific">Secundilactobacillus malefermentans</name>
    <dbReference type="NCBI Taxonomy" id="176292"/>
    <lineage>
        <taxon>Bacteria</taxon>
        <taxon>Bacillati</taxon>
        <taxon>Bacillota</taxon>
        <taxon>Bacilli</taxon>
        <taxon>Lactobacillales</taxon>
        <taxon>Lactobacillaceae</taxon>
        <taxon>Secundilactobacillus</taxon>
    </lineage>
</organism>
<proteinExistence type="predicted"/>
<dbReference type="RefSeq" id="WP_010618971.1">
    <property type="nucleotide sequence ID" value="NZ_PUFO01000034.1"/>
</dbReference>
<name>A0A4R5NQP4_9LACO</name>
<reference evidence="2 3" key="1">
    <citation type="journal article" date="2019" name="Appl. Microbiol. Biotechnol.">
        <title>Uncovering carbohydrate metabolism through a genotype-phenotype association study of 56 lactic acid bacteria genomes.</title>
        <authorList>
            <person name="Buron-Moles G."/>
            <person name="Chailyan A."/>
            <person name="Dolejs I."/>
            <person name="Forster J."/>
            <person name="Miks M.H."/>
        </authorList>
    </citation>
    <scope>NUCLEOTIDE SEQUENCE [LARGE SCALE GENOMIC DNA]</scope>
    <source>
        <strain evidence="2 3">ATCC 49373</strain>
    </source>
</reference>
<dbReference type="AlphaFoldDB" id="A0A4R5NQP4"/>
<accession>A0A4R5NQP4</accession>
<dbReference type="OrthoDB" id="2315767at2"/>
<feature type="region of interest" description="Disordered" evidence="1">
    <location>
        <begin position="309"/>
        <end position="335"/>
    </location>
</feature>
<feature type="region of interest" description="Disordered" evidence="1">
    <location>
        <begin position="107"/>
        <end position="129"/>
    </location>
</feature>
<feature type="compositionally biased region" description="Basic residues" evidence="1">
    <location>
        <begin position="324"/>
        <end position="335"/>
    </location>
</feature>
<evidence type="ECO:0000256" key="1">
    <source>
        <dbReference type="SAM" id="MobiDB-lite"/>
    </source>
</evidence>
<evidence type="ECO:0000313" key="3">
    <source>
        <dbReference type="Proteomes" id="UP000294854"/>
    </source>
</evidence>